<proteinExistence type="predicted"/>
<evidence type="ECO:0000313" key="1">
    <source>
        <dbReference type="EMBL" id="ERN09931.1"/>
    </source>
</evidence>
<keyword evidence="2" id="KW-1185">Reference proteome</keyword>
<sequence length="69" mass="7454">MELLVAIFGVLINLVEDTGNRTQLAAASVLLPDGGRFEEGKGGVVRLLFLSYAPSFGPTKELARRSMME</sequence>
<dbReference type="EMBL" id="KI392979">
    <property type="protein sequence ID" value="ERN09931.1"/>
    <property type="molecule type" value="Genomic_DNA"/>
</dbReference>
<dbReference type="Proteomes" id="UP000017836">
    <property type="component" value="Unassembled WGS sequence"/>
</dbReference>
<evidence type="ECO:0000313" key="2">
    <source>
        <dbReference type="Proteomes" id="UP000017836"/>
    </source>
</evidence>
<dbReference type="AlphaFoldDB" id="W1PQD6"/>
<protein>
    <submittedName>
        <fullName evidence="1">Uncharacterized protein</fullName>
    </submittedName>
</protein>
<accession>W1PQD6</accession>
<dbReference type="HOGENOM" id="CLU_2779218_0_0_1"/>
<name>W1PQD6_AMBTC</name>
<organism evidence="1 2">
    <name type="scientific">Amborella trichopoda</name>
    <dbReference type="NCBI Taxonomy" id="13333"/>
    <lineage>
        <taxon>Eukaryota</taxon>
        <taxon>Viridiplantae</taxon>
        <taxon>Streptophyta</taxon>
        <taxon>Embryophyta</taxon>
        <taxon>Tracheophyta</taxon>
        <taxon>Spermatophyta</taxon>
        <taxon>Magnoliopsida</taxon>
        <taxon>Amborellales</taxon>
        <taxon>Amborellaceae</taxon>
        <taxon>Amborella</taxon>
    </lineage>
</organism>
<reference evidence="2" key="1">
    <citation type="journal article" date="2013" name="Science">
        <title>The Amborella genome and the evolution of flowering plants.</title>
        <authorList>
            <consortium name="Amborella Genome Project"/>
        </authorList>
    </citation>
    <scope>NUCLEOTIDE SEQUENCE [LARGE SCALE GENOMIC DNA]</scope>
</reference>
<dbReference type="Gramene" id="ERN09931">
    <property type="protein sequence ID" value="ERN09931"/>
    <property type="gene ID" value="AMTR_s00013p00181170"/>
</dbReference>
<gene>
    <name evidence="1" type="ORF">AMTR_s00013p00181170</name>
</gene>